<keyword evidence="5" id="KW-0131">Cell cycle</keyword>
<gene>
    <name evidence="6" type="ORF">G7K_6822-t1</name>
</gene>
<dbReference type="GO" id="GO:0005525">
    <property type="term" value="F:GTP binding"/>
    <property type="evidence" value="ECO:0007669"/>
    <property type="project" value="UniProtKB-KW"/>
</dbReference>
<evidence type="ECO:0000256" key="3">
    <source>
        <dbReference type="ARBA" id="ARBA00022776"/>
    </source>
</evidence>
<keyword evidence="4" id="KW-0342">GTP-binding</keyword>
<name>A0A0E9NSJ7_SAICN</name>
<evidence type="ECO:0000256" key="4">
    <source>
        <dbReference type="ARBA" id="ARBA00023134"/>
    </source>
</evidence>
<dbReference type="SMART" id="SM00174">
    <property type="entry name" value="RHO"/>
    <property type="match status" value="1"/>
</dbReference>
<dbReference type="GO" id="GO:0090068">
    <property type="term" value="P:positive regulation of cell cycle process"/>
    <property type="evidence" value="ECO:0007669"/>
    <property type="project" value="UniProtKB-ARBA"/>
</dbReference>
<dbReference type="PRINTS" id="PR00449">
    <property type="entry name" value="RASTRNSFRMNG"/>
</dbReference>
<keyword evidence="2" id="KW-0547">Nucleotide-binding</keyword>
<keyword evidence="7" id="KW-1185">Reference proteome</keyword>
<evidence type="ECO:0000256" key="2">
    <source>
        <dbReference type="ARBA" id="ARBA00022741"/>
    </source>
</evidence>
<dbReference type="InterPro" id="IPR027417">
    <property type="entry name" value="P-loop_NTPase"/>
</dbReference>
<reference evidence="6 7" key="3">
    <citation type="journal article" date="2015" name="Genome Announc.">
        <title>Draft Genome Sequence of the Archiascomycetous Yeast Saitoella complicata.</title>
        <authorList>
            <person name="Yamauchi K."/>
            <person name="Kondo S."/>
            <person name="Hamamoto M."/>
            <person name="Takahashi Y."/>
            <person name="Ogura Y."/>
            <person name="Hayashi T."/>
            <person name="Nishida H."/>
        </authorList>
    </citation>
    <scope>NUCLEOTIDE SEQUENCE [LARGE SCALE GENOMIC DNA]</scope>
    <source>
        <strain evidence="6 7">NRRL Y-17804</strain>
    </source>
</reference>
<reference evidence="6 7" key="1">
    <citation type="journal article" date="2011" name="J. Gen. Appl. Microbiol.">
        <title>Draft genome sequencing of the enigmatic yeast Saitoella complicata.</title>
        <authorList>
            <person name="Nishida H."/>
            <person name="Hamamoto M."/>
            <person name="Sugiyama J."/>
        </authorList>
    </citation>
    <scope>NUCLEOTIDE SEQUENCE [LARGE SCALE GENOMIC DNA]</scope>
    <source>
        <strain evidence="6 7">NRRL Y-17804</strain>
    </source>
</reference>
<dbReference type="SMART" id="SM00173">
    <property type="entry name" value="RAS"/>
    <property type="match status" value="1"/>
</dbReference>
<dbReference type="PROSITE" id="PS51421">
    <property type="entry name" value="RAS"/>
    <property type="match status" value="1"/>
</dbReference>
<keyword evidence="1" id="KW-0132">Cell division</keyword>
<dbReference type="Gene3D" id="3.40.50.300">
    <property type="entry name" value="P-loop containing nucleotide triphosphate hydrolases"/>
    <property type="match status" value="1"/>
</dbReference>
<evidence type="ECO:0000313" key="7">
    <source>
        <dbReference type="Proteomes" id="UP000033140"/>
    </source>
</evidence>
<dbReference type="InterPro" id="IPR001806">
    <property type="entry name" value="Small_GTPase"/>
</dbReference>
<accession>A0A0E9NSJ7</accession>
<comment type="caution">
    <text evidence="6">The sequence shown here is derived from an EMBL/GenBank/DDBJ whole genome shotgun (WGS) entry which is preliminary data.</text>
</comment>
<dbReference type="PANTHER" id="PTHR47978">
    <property type="match status" value="1"/>
</dbReference>
<sequence length="245" mass="27828">MSSSRELQQADKKSSVVIKVGMVGDAQIGKTSLMVKYVEGSFDEDYIQTLGVNFMEKTISIRATEITFSIWDLGGQREFVNMLPLVCNDAVALLFLFDLTRKSTLNSVKEWYRQSRGFNKAAIPFLVGTKYDTFAGFGREEQEEVTKQARRFARAMKASLIFCSTASSINVQKVNFQNRPIESLRPEMHYPRTNRNRGTNSRIPERLNTTIYHTHQRQFAVCSLHRLAPAGLITTYTPSSIPIPR</sequence>
<dbReference type="GO" id="GO:0051301">
    <property type="term" value="P:cell division"/>
    <property type="evidence" value="ECO:0007669"/>
    <property type="project" value="UniProtKB-KW"/>
</dbReference>
<organism evidence="6 7">
    <name type="scientific">Saitoella complicata (strain BCRC 22490 / CBS 7301 / JCM 7358 / NBRC 10748 / NRRL Y-17804)</name>
    <dbReference type="NCBI Taxonomy" id="698492"/>
    <lineage>
        <taxon>Eukaryota</taxon>
        <taxon>Fungi</taxon>
        <taxon>Dikarya</taxon>
        <taxon>Ascomycota</taxon>
        <taxon>Taphrinomycotina</taxon>
        <taxon>Taphrinomycotina incertae sedis</taxon>
        <taxon>Saitoella</taxon>
    </lineage>
</organism>
<dbReference type="InterPro" id="IPR005225">
    <property type="entry name" value="Small_GTP-bd"/>
</dbReference>
<protein>
    <recommendedName>
        <fullName evidence="8">Septum-promoting GTP-binding protein 1</fullName>
    </recommendedName>
</protein>
<dbReference type="SUPFAM" id="SSF52540">
    <property type="entry name" value="P-loop containing nucleoside triphosphate hydrolases"/>
    <property type="match status" value="1"/>
</dbReference>
<evidence type="ECO:0000313" key="6">
    <source>
        <dbReference type="EMBL" id="GAO52753.1"/>
    </source>
</evidence>
<proteinExistence type="predicted"/>
<reference evidence="6 7" key="2">
    <citation type="journal article" date="2014" name="J. Gen. Appl. Microbiol.">
        <title>The early diverging ascomycetous budding yeast Saitoella complicata has three histone deacetylases belonging to the Clr6, Hos2, and Rpd3 lineages.</title>
        <authorList>
            <person name="Nishida H."/>
            <person name="Matsumoto T."/>
            <person name="Kondo S."/>
            <person name="Hamamoto M."/>
            <person name="Yoshikawa H."/>
        </authorList>
    </citation>
    <scope>NUCLEOTIDE SEQUENCE [LARGE SCALE GENOMIC DNA]</scope>
    <source>
        <strain evidence="6 7">NRRL Y-17804</strain>
    </source>
</reference>
<dbReference type="InterPro" id="IPR017231">
    <property type="entry name" value="Small_GTPase_Tem1/Spg1"/>
</dbReference>
<dbReference type="NCBIfam" id="TIGR00231">
    <property type="entry name" value="small_GTP"/>
    <property type="match status" value="1"/>
</dbReference>
<dbReference type="Proteomes" id="UP000033140">
    <property type="component" value="Unassembled WGS sequence"/>
</dbReference>
<dbReference type="GO" id="GO:0035556">
    <property type="term" value="P:intracellular signal transduction"/>
    <property type="evidence" value="ECO:0007669"/>
    <property type="project" value="UniProtKB-ARBA"/>
</dbReference>
<dbReference type="GO" id="GO:0005816">
    <property type="term" value="C:spindle pole body"/>
    <property type="evidence" value="ECO:0007669"/>
    <property type="project" value="UniProtKB-ARBA"/>
</dbReference>
<dbReference type="SMART" id="SM00175">
    <property type="entry name" value="RAB"/>
    <property type="match status" value="1"/>
</dbReference>
<dbReference type="CDD" id="cd04128">
    <property type="entry name" value="Spg1"/>
    <property type="match status" value="1"/>
</dbReference>
<dbReference type="PROSITE" id="PS51419">
    <property type="entry name" value="RAB"/>
    <property type="match status" value="1"/>
</dbReference>
<dbReference type="Pfam" id="PF00071">
    <property type="entry name" value="Ras"/>
    <property type="match status" value="1"/>
</dbReference>
<evidence type="ECO:0008006" key="8">
    <source>
        <dbReference type="Google" id="ProtNLM"/>
    </source>
</evidence>
<dbReference type="STRING" id="698492.A0A0E9NSJ7"/>
<dbReference type="FunFam" id="3.40.50.300:FF:000330">
    <property type="entry name" value="Septum-promoting GTP-binding protein 1"/>
    <property type="match status" value="1"/>
</dbReference>
<dbReference type="AlphaFoldDB" id="A0A0E9NSJ7"/>
<dbReference type="EMBL" id="BACD03000084">
    <property type="protein sequence ID" value="GAO52753.1"/>
    <property type="molecule type" value="Genomic_DNA"/>
</dbReference>
<evidence type="ECO:0000256" key="5">
    <source>
        <dbReference type="ARBA" id="ARBA00023306"/>
    </source>
</evidence>
<evidence type="ECO:0000256" key="1">
    <source>
        <dbReference type="ARBA" id="ARBA00022618"/>
    </source>
</evidence>
<keyword evidence="3" id="KW-0498">Mitosis</keyword>
<dbReference type="GO" id="GO:0003924">
    <property type="term" value="F:GTPase activity"/>
    <property type="evidence" value="ECO:0007669"/>
    <property type="project" value="InterPro"/>
</dbReference>